<organism evidence="2 3">
    <name type="scientific">Sneathiella chinensis</name>
    <dbReference type="NCBI Taxonomy" id="349750"/>
    <lineage>
        <taxon>Bacteria</taxon>
        <taxon>Pseudomonadati</taxon>
        <taxon>Pseudomonadota</taxon>
        <taxon>Alphaproteobacteria</taxon>
        <taxon>Sneathiellales</taxon>
        <taxon>Sneathiellaceae</taxon>
        <taxon>Sneathiella</taxon>
    </lineage>
</organism>
<keyword evidence="3" id="KW-1185">Reference proteome</keyword>
<keyword evidence="2" id="KW-0560">Oxidoreductase</keyword>
<dbReference type="Gene3D" id="3.10.180.10">
    <property type="entry name" value="2,3-Dihydroxybiphenyl 1,2-Dioxygenase, domain 1"/>
    <property type="match status" value="1"/>
</dbReference>
<dbReference type="GO" id="GO:0051213">
    <property type="term" value="F:dioxygenase activity"/>
    <property type="evidence" value="ECO:0007669"/>
    <property type="project" value="UniProtKB-KW"/>
</dbReference>
<protein>
    <submittedName>
        <fullName evidence="2">Dioxygenase</fullName>
    </submittedName>
</protein>
<sequence length="285" mass="31543">MPHNIVGLDHTLIGVSNLEDARETYQRLGFTVSPRGSHIGWGTANYCIMFPDDYIELLGIVNADLDSNGLDRLLEERGEGLLGLALATDNAEATHQSLTQEGLAPAPVADLKRQLELESGAVTPEFKLVRLRTEGMPQHSLFFCHHLTPDLIRQADWMVHDNGADHIASLVVLVDNPTELREYYTRLCGVINVTQTDSTLTVQIGRLKLIFVNDKDLDLLYPGLTIDEDWPEFPYLLAMTVAVKDLEETGAYLEKAGVQAQKIANGSLRIHPKDACGVLLEFSRA</sequence>
<keyword evidence="2" id="KW-0223">Dioxygenase</keyword>
<dbReference type="EMBL" id="BSNF01000006">
    <property type="protein sequence ID" value="GLQ06220.1"/>
    <property type="molecule type" value="Genomic_DNA"/>
</dbReference>
<dbReference type="Pfam" id="PF13468">
    <property type="entry name" value="Glyoxalase_3"/>
    <property type="match status" value="1"/>
</dbReference>
<proteinExistence type="predicted"/>
<evidence type="ECO:0000259" key="1">
    <source>
        <dbReference type="Pfam" id="PF13468"/>
    </source>
</evidence>
<dbReference type="Proteomes" id="UP001161409">
    <property type="component" value="Unassembled WGS sequence"/>
</dbReference>
<evidence type="ECO:0000313" key="3">
    <source>
        <dbReference type="Proteomes" id="UP001161409"/>
    </source>
</evidence>
<name>A0ABQ5U4U2_9PROT</name>
<comment type="caution">
    <text evidence="2">The sequence shown here is derived from an EMBL/GenBank/DDBJ whole genome shotgun (WGS) entry which is preliminary data.</text>
</comment>
<dbReference type="PANTHER" id="PTHR40265">
    <property type="entry name" value="BLL2707 PROTEIN"/>
    <property type="match status" value="1"/>
</dbReference>
<gene>
    <name evidence="2" type="ORF">GCM10007924_14410</name>
</gene>
<reference evidence="2" key="2">
    <citation type="submission" date="2023-01" db="EMBL/GenBank/DDBJ databases">
        <title>Draft genome sequence of Sneathiella chinensis strain NBRC 103408.</title>
        <authorList>
            <person name="Sun Q."/>
            <person name="Mori K."/>
        </authorList>
    </citation>
    <scope>NUCLEOTIDE SEQUENCE</scope>
    <source>
        <strain evidence="2">NBRC 103408</strain>
    </source>
</reference>
<feature type="domain" description="Glyoxalase-like" evidence="1">
    <location>
        <begin position="8"/>
        <end position="187"/>
    </location>
</feature>
<dbReference type="SUPFAM" id="SSF54593">
    <property type="entry name" value="Glyoxalase/Bleomycin resistance protein/Dihydroxybiphenyl dioxygenase"/>
    <property type="match status" value="1"/>
</dbReference>
<dbReference type="InterPro" id="IPR029068">
    <property type="entry name" value="Glyas_Bleomycin-R_OHBP_Dase"/>
</dbReference>
<evidence type="ECO:0000313" key="2">
    <source>
        <dbReference type="EMBL" id="GLQ06220.1"/>
    </source>
</evidence>
<accession>A0ABQ5U4U2</accession>
<reference evidence="2" key="1">
    <citation type="journal article" date="2014" name="Int. J. Syst. Evol. Microbiol.">
        <title>Complete genome of a new Firmicutes species belonging to the dominant human colonic microbiota ('Ruminococcus bicirculans') reveals two chromosomes and a selective capacity to utilize plant glucans.</title>
        <authorList>
            <consortium name="NISC Comparative Sequencing Program"/>
            <person name="Wegmann U."/>
            <person name="Louis P."/>
            <person name="Goesmann A."/>
            <person name="Henrissat B."/>
            <person name="Duncan S.H."/>
            <person name="Flint H.J."/>
        </authorList>
    </citation>
    <scope>NUCLEOTIDE SEQUENCE</scope>
    <source>
        <strain evidence="2">NBRC 103408</strain>
    </source>
</reference>
<dbReference type="PANTHER" id="PTHR40265:SF1">
    <property type="entry name" value="GLYOXALASE-LIKE DOMAIN-CONTAINING PROTEIN"/>
    <property type="match status" value="1"/>
</dbReference>
<dbReference type="InterPro" id="IPR025870">
    <property type="entry name" value="Glyoxalase-like_dom"/>
</dbReference>
<dbReference type="RefSeq" id="WP_169560276.1">
    <property type="nucleotide sequence ID" value="NZ_BSNF01000006.1"/>
</dbReference>